<protein>
    <submittedName>
        <fullName evidence="2">Uncharacterized conserved protein</fullName>
    </submittedName>
</protein>
<dbReference type="EMBL" id="AE017126">
    <property type="protein sequence ID" value="AAQ00531.1"/>
    <property type="molecule type" value="Genomic_DNA"/>
</dbReference>
<dbReference type="Pfam" id="PF01894">
    <property type="entry name" value="YjbQ"/>
    <property type="match status" value="1"/>
</dbReference>
<dbReference type="PANTHER" id="PTHR30615">
    <property type="entry name" value="UNCHARACTERIZED PROTEIN YJBQ-RELATED"/>
    <property type="match status" value="1"/>
</dbReference>
<dbReference type="InterPro" id="IPR001602">
    <property type="entry name" value="UPF0047_YjbQ-like"/>
</dbReference>
<dbReference type="SUPFAM" id="SSF111038">
    <property type="entry name" value="YjbQ-like"/>
    <property type="match status" value="1"/>
</dbReference>
<dbReference type="Proteomes" id="UP000001420">
    <property type="component" value="Chromosome"/>
</dbReference>
<evidence type="ECO:0000313" key="2">
    <source>
        <dbReference type="EMBL" id="AAQ00531.1"/>
    </source>
</evidence>
<dbReference type="PATRIC" id="fig|167539.5.peg.1563"/>
<organism evidence="2 3">
    <name type="scientific">Prochlorococcus marinus (strain SARG / CCMP1375 / SS120)</name>
    <dbReference type="NCBI Taxonomy" id="167539"/>
    <lineage>
        <taxon>Bacteria</taxon>
        <taxon>Bacillati</taxon>
        <taxon>Cyanobacteriota</taxon>
        <taxon>Cyanophyceae</taxon>
        <taxon>Synechococcales</taxon>
        <taxon>Prochlorococcaceae</taxon>
        <taxon>Prochlorococcus</taxon>
    </lineage>
</organism>
<keyword evidence="3" id="KW-1185">Reference proteome</keyword>
<reference evidence="2 3" key="1">
    <citation type="journal article" date="2003" name="Proc. Natl. Acad. Sci. U.S.A.">
        <title>Genome sequence of the cyanobacterium Prochlorococcus marinus SS120, a nearly minimal oxyphototrophic genome.</title>
        <authorList>
            <person name="Dufresne A."/>
            <person name="Salanoubat M."/>
            <person name="Partensky F."/>
            <person name="Artiguenave F."/>
            <person name="Axmann I.M."/>
            <person name="Barbe V."/>
            <person name="Duprat S."/>
            <person name="Galperin M.Y."/>
            <person name="Koonin E.V."/>
            <person name="Le Gall F."/>
            <person name="Makarova K.S."/>
            <person name="Ostrowski M."/>
            <person name="Oztas S."/>
            <person name="Robert C."/>
            <person name="Rogozin I.B."/>
            <person name="Scanlan D.J."/>
            <person name="Tandeau de Marsac N."/>
            <person name="Weissenbach J."/>
            <person name="Wincker P."/>
            <person name="Wolf Y.I."/>
            <person name="Hess W.R."/>
        </authorList>
    </citation>
    <scope>NUCLEOTIDE SEQUENCE [LARGE SCALE GENOMIC DNA]</scope>
    <source>
        <strain evidence="3">SARG / CCMP1375 / SS120</strain>
    </source>
</reference>
<dbReference type="NCBIfam" id="TIGR00149">
    <property type="entry name" value="TIGR00149_YjbQ"/>
    <property type="match status" value="1"/>
</dbReference>
<dbReference type="InterPro" id="IPR035917">
    <property type="entry name" value="YjbQ-like_sf"/>
</dbReference>
<dbReference type="KEGG" id="pma:Pro_1487"/>
<evidence type="ECO:0000256" key="1">
    <source>
        <dbReference type="ARBA" id="ARBA00005534"/>
    </source>
</evidence>
<dbReference type="HOGENOM" id="CLU_096980_1_2_3"/>
<dbReference type="RefSeq" id="WP_011125638.1">
    <property type="nucleotide sequence ID" value="NC_005042.1"/>
</dbReference>
<proteinExistence type="inferred from homology"/>
<dbReference type="PANTHER" id="PTHR30615:SF8">
    <property type="entry name" value="UPF0047 PROTEIN C4A8.02C"/>
    <property type="match status" value="1"/>
</dbReference>
<dbReference type="OrthoDB" id="9801725at2"/>
<evidence type="ECO:0000313" key="3">
    <source>
        <dbReference type="Proteomes" id="UP000001420"/>
    </source>
</evidence>
<dbReference type="Gene3D" id="2.60.120.460">
    <property type="entry name" value="YjbQ-like"/>
    <property type="match status" value="1"/>
</dbReference>
<accession>Q7VAH5</accession>
<gene>
    <name evidence="2" type="ordered locus">Pro_1487</name>
</gene>
<name>Q7VAH5_PROMA</name>
<dbReference type="eggNOG" id="COG0432">
    <property type="taxonomic scope" value="Bacteria"/>
</dbReference>
<dbReference type="AlphaFoldDB" id="Q7VAH5"/>
<sequence>MLTHIISVKSTSSYSCHSITEQIESFLDTSQQLEGVVCAFSQHSTVGMIINEMEERLILDLGKWLEEMAPIAQGYKHDDLHLRDNIPKDEPKNAHSHLRALLLGNHVSVPFKDGKLQLGKYQDIIMVELDGPRERSIVVSIQ</sequence>
<comment type="similarity">
    <text evidence="1">Belongs to the UPF0047 family.</text>
</comment>
<dbReference type="PIRSF" id="PIRSF004681">
    <property type="entry name" value="UCP004681"/>
    <property type="match status" value="1"/>
</dbReference>
<dbReference type="EnsemblBacteria" id="AAQ00531">
    <property type="protein sequence ID" value="AAQ00531"/>
    <property type="gene ID" value="Pro_1487"/>
</dbReference>